<feature type="transmembrane region" description="Helical" evidence="2">
    <location>
        <begin position="30"/>
        <end position="46"/>
    </location>
</feature>
<dbReference type="Proteomes" id="UP000294927">
    <property type="component" value="Unassembled WGS sequence"/>
</dbReference>
<dbReference type="AlphaFoldDB" id="A0A4R7UY09"/>
<evidence type="ECO:0000256" key="1">
    <source>
        <dbReference type="SAM" id="MobiDB-lite"/>
    </source>
</evidence>
<keyword evidence="2" id="KW-0812">Transmembrane</keyword>
<evidence type="ECO:0000256" key="2">
    <source>
        <dbReference type="SAM" id="Phobius"/>
    </source>
</evidence>
<reference evidence="3 4" key="1">
    <citation type="submission" date="2019-03" db="EMBL/GenBank/DDBJ databases">
        <title>Genomic Encyclopedia of Archaeal and Bacterial Type Strains, Phase II (KMG-II): from individual species to whole genera.</title>
        <authorList>
            <person name="Goeker M."/>
        </authorList>
    </citation>
    <scope>NUCLEOTIDE SEQUENCE [LARGE SCALE GENOMIC DNA]</scope>
    <source>
        <strain evidence="3 4">DSM 45499</strain>
    </source>
</reference>
<accession>A0A4R7UY09</accession>
<sequence>MTLIENVDERTAPEPPPPSRPSKPFWRRPWILPLAAVVAVYLYMQIEPVAGVPEEQLFLPPHDDYPLYYPLLVIHMSAATLAMITMVLQVWPRMRLQFPKVHRVSGRIYVIGAVIGGLSGLGIVFWAPMPGKVGSLCMLLFWLGTTVAAYRYARRGQWAKHRRHMLYSFAVAANNPWAFFFYVATSEMGIMIDPIYFGEGGRWIPWVGNLMLVQWWLYRTARRPAPVPASVARAGEA</sequence>
<gene>
    <name evidence="3" type="ORF">CLV71_121110</name>
</gene>
<keyword evidence="2" id="KW-0472">Membrane</keyword>
<name>A0A4R7UY09_9PSEU</name>
<feature type="transmembrane region" description="Helical" evidence="2">
    <location>
        <begin position="203"/>
        <end position="218"/>
    </location>
</feature>
<dbReference type="InterPro" id="IPR018750">
    <property type="entry name" value="DUF2306_membrane"/>
</dbReference>
<comment type="caution">
    <text evidence="3">The sequence shown here is derived from an EMBL/GenBank/DDBJ whole genome shotgun (WGS) entry which is preliminary data.</text>
</comment>
<organism evidence="3 4">
    <name type="scientific">Actinophytocola oryzae</name>
    <dbReference type="NCBI Taxonomy" id="502181"/>
    <lineage>
        <taxon>Bacteria</taxon>
        <taxon>Bacillati</taxon>
        <taxon>Actinomycetota</taxon>
        <taxon>Actinomycetes</taxon>
        <taxon>Pseudonocardiales</taxon>
        <taxon>Pseudonocardiaceae</taxon>
    </lineage>
</organism>
<keyword evidence="4" id="KW-1185">Reference proteome</keyword>
<feature type="region of interest" description="Disordered" evidence="1">
    <location>
        <begin position="1"/>
        <end position="22"/>
    </location>
</feature>
<dbReference type="OrthoDB" id="4698148at2"/>
<evidence type="ECO:0000313" key="4">
    <source>
        <dbReference type="Proteomes" id="UP000294927"/>
    </source>
</evidence>
<feature type="transmembrane region" description="Helical" evidence="2">
    <location>
        <begin position="66"/>
        <end position="88"/>
    </location>
</feature>
<protein>
    <submittedName>
        <fullName evidence="3">Putative membrane protein DUF2306</fullName>
    </submittedName>
</protein>
<dbReference type="RefSeq" id="WP_133907983.1">
    <property type="nucleotide sequence ID" value="NZ_SOCP01000021.1"/>
</dbReference>
<feature type="transmembrane region" description="Helical" evidence="2">
    <location>
        <begin position="133"/>
        <end position="153"/>
    </location>
</feature>
<feature type="transmembrane region" description="Helical" evidence="2">
    <location>
        <begin position="108"/>
        <end position="127"/>
    </location>
</feature>
<dbReference type="EMBL" id="SOCP01000021">
    <property type="protein sequence ID" value="TDV41044.1"/>
    <property type="molecule type" value="Genomic_DNA"/>
</dbReference>
<feature type="transmembrane region" description="Helical" evidence="2">
    <location>
        <begin position="165"/>
        <end position="183"/>
    </location>
</feature>
<proteinExistence type="predicted"/>
<dbReference type="Pfam" id="PF10067">
    <property type="entry name" value="DUF2306"/>
    <property type="match status" value="1"/>
</dbReference>
<keyword evidence="2" id="KW-1133">Transmembrane helix</keyword>
<evidence type="ECO:0000313" key="3">
    <source>
        <dbReference type="EMBL" id="TDV41044.1"/>
    </source>
</evidence>